<dbReference type="EMBL" id="UINC01019584">
    <property type="protein sequence ID" value="SVA83012.1"/>
    <property type="molecule type" value="Genomic_DNA"/>
</dbReference>
<gene>
    <name evidence="11" type="ORF">METZ01_LOCUS135866</name>
</gene>
<feature type="domain" description="Adenylosuccinate lyase PurB C-terminal" evidence="10">
    <location>
        <begin position="332"/>
        <end position="446"/>
    </location>
</feature>
<comment type="pathway">
    <text evidence="1">Purine metabolism; IMP biosynthesis via de novo pathway; 5-amino-1-(5-phospho-D-ribosyl)imidazole-4-carboxamide from 5-amino-1-(5-phospho-D-ribosyl)imidazole-4-carboxylate: step 2/2.</text>
</comment>
<dbReference type="Gene3D" id="1.10.40.30">
    <property type="entry name" value="Fumarase/aspartase (C-terminal domain)"/>
    <property type="match status" value="1"/>
</dbReference>
<dbReference type="UniPathway" id="UPA00075">
    <property type="reaction ID" value="UER00336"/>
</dbReference>
<accession>A0A381Z275</accession>
<evidence type="ECO:0000256" key="5">
    <source>
        <dbReference type="ARBA" id="ARBA00017058"/>
    </source>
</evidence>
<dbReference type="PANTHER" id="PTHR43411:SF1">
    <property type="entry name" value="ADENYLOSUCCINATE LYASE"/>
    <property type="match status" value="1"/>
</dbReference>
<evidence type="ECO:0000259" key="10">
    <source>
        <dbReference type="Pfam" id="PF08328"/>
    </source>
</evidence>
<dbReference type="GO" id="GO:0044208">
    <property type="term" value="P:'de novo' AMP biosynthetic process"/>
    <property type="evidence" value="ECO:0007669"/>
    <property type="project" value="UniProtKB-UniPathway"/>
</dbReference>
<dbReference type="InterPro" id="IPR008948">
    <property type="entry name" value="L-Aspartase-like"/>
</dbReference>
<name>A0A381Z275_9ZZZZ</name>
<dbReference type="PROSITE" id="PS00163">
    <property type="entry name" value="FUMARATE_LYASES"/>
    <property type="match status" value="1"/>
</dbReference>
<keyword evidence="7" id="KW-0456">Lyase</keyword>
<evidence type="ECO:0000256" key="2">
    <source>
        <dbReference type="ARBA" id="ARBA00004734"/>
    </source>
</evidence>
<dbReference type="InterPro" id="IPR020557">
    <property type="entry name" value="Fumarate_lyase_CS"/>
</dbReference>
<evidence type="ECO:0000259" key="9">
    <source>
        <dbReference type="Pfam" id="PF00206"/>
    </source>
</evidence>
<evidence type="ECO:0000256" key="6">
    <source>
        <dbReference type="ARBA" id="ARBA00022755"/>
    </source>
</evidence>
<feature type="domain" description="Fumarate lyase N-terminal" evidence="9">
    <location>
        <begin position="16"/>
        <end position="313"/>
    </location>
</feature>
<reference evidence="11" key="1">
    <citation type="submission" date="2018-05" db="EMBL/GenBank/DDBJ databases">
        <authorList>
            <person name="Lanie J.A."/>
            <person name="Ng W.-L."/>
            <person name="Kazmierczak K.M."/>
            <person name="Andrzejewski T.M."/>
            <person name="Davidsen T.M."/>
            <person name="Wayne K.J."/>
            <person name="Tettelin H."/>
            <person name="Glass J.I."/>
            <person name="Rusch D."/>
            <person name="Podicherti R."/>
            <person name="Tsui H.-C.T."/>
            <person name="Winkler M.E."/>
        </authorList>
    </citation>
    <scope>NUCLEOTIDE SEQUENCE</scope>
</reference>
<evidence type="ECO:0000256" key="4">
    <source>
        <dbReference type="ARBA" id="ARBA00012339"/>
    </source>
</evidence>
<feature type="non-terminal residue" evidence="11">
    <location>
        <position position="1"/>
    </location>
</feature>
<dbReference type="GO" id="GO:0004018">
    <property type="term" value="F:N6-(1,2-dicarboxyethyl)AMP AMP-lyase (fumarate-forming) activity"/>
    <property type="evidence" value="ECO:0007669"/>
    <property type="project" value="InterPro"/>
</dbReference>
<protein>
    <recommendedName>
        <fullName evidence="5">Adenylosuccinate lyase</fullName>
        <ecNumber evidence="4">4.3.2.2</ecNumber>
    </recommendedName>
    <alternativeName>
        <fullName evidence="8">Adenylosuccinase</fullName>
    </alternativeName>
</protein>
<evidence type="ECO:0000256" key="3">
    <source>
        <dbReference type="ARBA" id="ARBA00008273"/>
    </source>
</evidence>
<dbReference type="PANTHER" id="PTHR43411">
    <property type="entry name" value="ADENYLOSUCCINATE LYASE"/>
    <property type="match status" value="1"/>
</dbReference>
<dbReference type="InterPro" id="IPR024083">
    <property type="entry name" value="Fumarase/histidase_N"/>
</dbReference>
<evidence type="ECO:0000256" key="8">
    <source>
        <dbReference type="ARBA" id="ARBA00030717"/>
    </source>
</evidence>
<comment type="pathway">
    <text evidence="2">Purine metabolism; AMP biosynthesis via de novo pathway; AMP from IMP: step 2/2.</text>
</comment>
<comment type="similarity">
    <text evidence="3">Belongs to the lyase 1 family. Adenylosuccinate lyase subfamily.</text>
</comment>
<dbReference type="InterPro" id="IPR013539">
    <property type="entry name" value="PurB_C"/>
</dbReference>
<dbReference type="PRINTS" id="PR00149">
    <property type="entry name" value="FUMRATELYASE"/>
</dbReference>
<dbReference type="GO" id="GO:0006189">
    <property type="term" value="P:'de novo' IMP biosynthetic process"/>
    <property type="evidence" value="ECO:0007669"/>
    <property type="project" value="UniProtKB-UniPathway"/>
</dbReference>
<dbReference type="InterPro" id="IPR004769">
    <property type="entry name" value="Pur_lyase"/>
</dbReference>
<evidence type="ECO:0000256" key="7">
    <source>
        <dbReference type="ARBA" id="ARBA00023239"/>
    </source>
</evidence>
<dbReference type="NCBIfam" id="TIGR00928">
    <property type="entry name" value="purB"/>
    <property type="match status" value="1"/>
</dbReference>
<dbReference type="NCBIfam" id="NF006764">
    <property type="entry name" value="PRK09285.1"/>
    <property type="match status" value="1"/>
</dbReference>
<dbReference type="InterPro" id="IPR047136">
    <property type="entry name" value="PurB_bact"/>
</dbReference>
<organism evidence="11">
    <name type="scientific">marine metagenome</name>
    <dbReference type="NCBI Taxonomy" id="408172"/>
    <lineage>
        <taxon>unclassified sequences</taxon>
        <taxon>metagenomes</taxon>
        <taxon>ecological metagenomes</taxon>
    </lineage>
</organism>
<dbReference type="AlphaFoldDB" id="A0A381Z275"/>
<dbReference type="Pfam" id="PF08328">
    <property type="entry name" value="ASL_C"/>
    <property type="match status" value="1"/>
</dbReference>
<dbReference type="Gene3D" id="1.20.200.10">
    <property type="entry name" value="Fumarase/aspartase (Central domain)"/>
    <property type="match status" value="1"/>
</dbReference>
<sequence>VETVAIKLNTISPLDGRYIKDTQKLSDYFSESALIKYRLLVEIEYLIMLGDEKHVLELEPLSISDKSKLRRIYKSFGDDEAKRVKAIETATNHDVKAVEYYIRERLDKMNKKRLFPWVHFAITSEDINNLSYSLMWQNAVLDVYIPDLDSLIKKLKNTSKIYSTTPMLAMTHGQSATPTTFGKELAVFTKRLARQLGQLKSHKLLGKFGGATGTWAAHNVAYPKIDWSDFSRKFIQRIGLEPNLVTTQIEPHDSIVESYHILIRINTILIDLCRDLWSYISRGIIQQKKIPGEVGSSAMPHKINPIHFENAEGNLGIANALLNHLSNKLPLSRMQRDLTDSTVLRNQGVAMGHGYIAIQNILKGFRRITINKNSMARELDDHWEVLAEAVQTILRKTGSPDAYEQLKQLTRGVRITEDTLREFVTHLRIPKKDKDLLNQLTPANYIGLAPKLVDQA</sequence>
<evidence type="ECO:0000256" key="1">
    <source>
        <dbReference type="ARBA" id="ARBA00004706"/>
    </source>
</evidence>
<keyword evidence="6" id="KW-0658">Purine biosynthesis</keyword>
<dbReference type="InterPro" id="IPR022761">
    <property type="entry name" value="Fumarate_lyase_N"/>
</dbReference>
<dbReference type="EC" id="4.3.2.2" evidence="4"/>
<dbReference type="SUPFAM" id="SSF48557">
    <property type="entry name" value="L-aspartase-like"/>
    <property type="match status" value="1"/>
</dbReference>
<evidence type="ECO:0000313" key="11">
    <source>
        <dbReference type="EMBL" id="SVA83012.1"/>
    </source>
</evidence>
<dbReference type="Pfam" id="PF00206">
    <property type="entry name" value="Lyase_1"/>
    <property type="match status" value="1"/>
</dbReference>
<proteinExistence type="inferred from homology"/>
<dbReference type="InterPro" id="IPR000362">
    <property type="entry name" value="Fumarate_lyase_fam"/>
</dbReference>
<dbReference type="UniPathway" id="UPA00074">
    <property type="reaction ID" value="UER00132"/>
</dbReference>
<dbReference type="Gene3D" id="1.10.275.10">
    <property type="entry name" value="Fumarase/aspartase (N-terminal domain)"/>
    <property type="match status" value="1"/>
</dbReference>